<protein>
    <recommendedName>
        <fullName evidence="7">Insecticidal toxin complex protein TcaB2</fullName>
    </recommendedName>
</protein>
<dbReference type="Pfam" id="PF18276">
    <property type="entry name" value="TcA_TcB_BD"/>
    <property type="match status" value="1"/>
</dbReference>
<proteinExistence type="predicted"/>
<keyword evidence="6" id="KW-1185">Reference proteome</keyword>
<dbReference type="InterPro" id="IPR041079">
    <property type="entry name" value="Neuraminidase-like"/>
</dbReference>
<evidence type="ECO:0000313" key="6">
    <source>
        <dbReference type="Proteomes" id="UP001320513"/>
    </source>
</evidence>
<comment type="caution">
    <text evidence="5">The sequence shown here is derived from an EMBL/GenBank/DDBJ whole genome shotgun (WGS) entry which is preliminary data.</text>
</comment>
<evidence type="ECO:0000259" key="3">
    <source>
        <dbReference type="Pfam" id="PF18413"/>
    </source>
</evidence>
<feature type="domain" description="ABC toxin N-terminal" evidence="4">
    <location>
        <begin position="9"/>
        <end position="140"/>
    </location>
</feature>
<gene>
    <name evidence="5" type="ORF">AUC61_18490</name>
</gene>
<dbReference type="InterPro" id="IPR040840">
    <property type="entry name" value="TcA_TcB_BD"/>
</dbReference>
<organism evidence="5 6">
    <name type="scientific">Pseudomonas maioricensis</name>
    <dbReference type="NCBI Taxonomy" id="1766623"/>
    <lineage>
        <taxon>Bacteria</taxon>
        <taxon>Pseudomonadati</taxon>
        <taxon>Pseudomonadota</taxon>
        <taxon>Gammaproteobacteria</taxon>
        <taxon>Pseudomonadales</taxon>
        <taxon>Pseudomonadaceae</taxon>
        <taxon>Pseudomonas</taxon>
    </lineage>
</organism>
<reference evidence="5 6" key="1">
    <citation type="submission" date="2015-12" db="EMBL/GenBank/DDBJ databases">
        <title>Phylogenomics in the description of a new species in the Pseudomonas syringae group.</title>
        <authorList>
            <person name="Busquets A."/>
            <person name="Gomila M."/>
            <person name="Beiki F."/>
            <person name="Rahimian H."/>
            <person name="Mulet M."/>
            <person name="Sanchez D."/>
            <person name="Garcia-Valdes E."/>
            <person name="Lalucat J."/>
        </authorList>
    </citation>
    <scope>NUCLEOTIDE SEQUENCE [LARGE SCALE GENOMIC DNA]</scope>
    <source>
        <strain evidence="5 6">S25</strain>
    </source>
</reference>
<feature type="region of interest" description="Disordered" evidence="1">
    <location>
        <begin position="1386"/>
        <end position="1406"/>
    </location>
</feature>
<dbReference type="RefSeq" id="WP_243247650.1">
    <property type="nucleotide sequence ID" value="NZ_LOHG01000012.1"/>
</dbReference>
<dbReference type="InterPro" id="IPR046839">
    <property type="entry name" value="ABC_toxin_N"/>
</dbReference>
<evidence type="ECO:0008006" key="7">
    <source>
        <dbReference type="Google" id="ProtNLM"/>
    </source>
</evidence>
<sequence>MKNTLVFSLEEQRRDALVAYYIGQIATSADTTVPEQVITPEDLYEYLLIDNQVSAQVETSRVAQGIASVQQHIHAIYNGMEPGFGELPDVAQRRESLQFWQDAMSQYSTWAAYQMLVDYPENYLDPSLRIGKTEAFKAFESELAQARLTPDNLQKALGNYLTRFEEVSNLATLSCYIDGVDFRHANYYFVGRQPVEPFDYYWRKAAIDLNQTSTHVPPAAWSEWQQIDAPLGAIATHVRAVVVEGRLYLVWLEQVREALDEKDVPIADRYLYRLNTSYLQSNGQWSVPIALQECSMPSLATLEAAHYTLVSTLDTRLANEPRLVVGFITRTITLPEFAFIHVRDKRWQAVTLGSESKLSLVVALVKQMGTNPGRAQHSIEGADTNQKVWTLESVVWNKSGDNHAGPLSDYLELDARIKTIDGVCKLETVGVCSKPRYQGSDSTAPLRGEFGLWKSQPRSPYALLLNGSARTAVQVDPWGAGDAFPMRFGMSDTTTGLGYNEFTITRKERSNEVPTLVATSDGGQFLDLQALGITPLRYVRLNTAFAGELVRKAERSLQGALGWETQHTPESPAPGSSTATPVDFNGANGRYFWELFFHAPHLAASRLHQSFDYAGTEQWLHYLFNPQVRVAPLYPPPEHVNWLPYWTSRPLGFVDDRSRDLAGPQDPGTIAYGAPSHYRKAIFMLYVDNLIAWGDSLYRQVTRDALTEAKLLYVRALSLLGPLSKGRSISQWAPQSLANAARYQTASFATFEASVADSLQHDTSYALNDQPWLRLIDAPWFRLPVNTRLLDLWEQLDLRLYNLRHNLTLDGKPMLLGLYEAPSNPLDLLRAQLAGNSMSLRRLGSMSIIPPYRFAAMLPRAREAVNTLIRFGEQVRLQMAARDRAAQDRLQQRHVLELSGFVETLDDLAIEQGDLAINALRDSHLQVNRQVATYDTWLKQDVSEAELRAEEMFGTARDARLEAGDDYRARGHGVTAAPNLITLQPVPFPPFIIPIPGGFNWAGPEFQQASKAEGGQINYTENAEVQLRADGYKRRRQEWQFLKDQAQAQLNVLVIQAGQQELVNISAKRKRLRSQQAREHAQALYAFIEKRDTNTALYQWLLGQMSTLYFQAYDAVLSLCLASEACWQYEIGDSDTRFIPVNAWVDDRHGLSSGESLSLGLLQMESAFVVRHERRLELVKTVSLRQLLQDYSGLSDESGWAAVIASLRSTGTLEFALKPSLFDQDYPGHYLRQLVQVSMSLPGVLGLYENSRVMLGQLASSYLLKPDLGGCKHMYRQANELPDEHDDISPRFVIANPRPSQQVAVSGGSDDPGLHFAQMEDARYLPFEGTGAVSTWTLSFPRYASALQQELFDRLQEKDIIVHLRYRAMDGGKPFAAQVKALQQDAAKTSTTLTRRRPGDGVSLHA</sequence>
<dbReference type="Pfam" id="PF18413">
    <property type="entry name" value="Neuraminidase"/>
    <property type="match status" value="1"/>
</dbReference>
<dbReference type="Proteomes" id="UP001320513">
    <property type="component" value="Unassembled WGS sequence"/>
</dbReference>
<dbReference type="EMBL" id="LOHG01000012">
    <property type="protein sequence ID" value="MCI8211521.1"/>
    <property type="molecule type" value="Genomic_DNA"/>
</dbReference>
<evidence type="ECO:0000259" key="2">
    <source>
        <dbReference type="Pfam" id="PF18276"/>
    </source>
</evidence>
<name>A0ABS9ZMJ0_9PSED</name>
<feature type="domain" description="Tc toxin complex TcA C-terminal TcB-binding" evidence="2">
    <location>
        <begin position="1063"/>
        <end position="1368"/>
    </location>
</feature>
<evidence type="ECO:0000256" key="1">
    <source>
        <dbReference type="SAM" id="MobiDB-lite"/>
    </source>
</evidence>
<evidence type="ECO:0000259" key="4">
    <source>
        <dbReference type="Pfam" id="PF20220"/>
    </source>
</evidence>
<accession>A0ABS9ZMJ0</accession>
<dbReference type="Pfam" id="PF20220">
    <property type="entry name" value="ABC_toxin_N"/>
    <property type="match status" value="1"/>
</dbReference>
<feature type="domain" description="Neuraminidase-like" evidence="3">
    <location>
        <begin position="171"/>
        <end position="292"/>
    </location>
</feature>
<evidence type="ECO:0000313" key="5">
    <source>
        <dbReference type="EMBL" id="MCI8211521.1"/>
    </source>
</evidence>